<dbReference type="Gene3D" id="2.60.120.200">
    <property type="match status" value="1"/>
</dbReference>
<comment type="caution">
    <text evidence="3">The sequence shown here is derived from an EMBL/GenBank/DDBJ whole genome shotgun (WGS) entry which is preliminary data.</text>
</comment>
<feature type="chain" id="PRO_5012287477" description="Sialidase domain-containing protein" evidence="1">
    <location>
        <begin position="34"/>
        <end position="1065"/>
    </location>
</feature>
<dbReference type="Gene3D" id="2.120.10.10">
    <property type="match status" value="1"/>
</dbReference>
<protein>
    <recommendedName>
        <fullName evidence="2">Sialidase domain-containing protein</fullName>
    </recommendedName>
</protein>
<dbReference type="EMBL" id="NMVJ01000006">
    <property type="protein sequence ID" value="OYN91392.1"/>
    <property type="molecule type" value="Genomic_DNA"/>
</dbReference>
<name>A0A255EPK7_9ACTN</name>
<dbReference type="InterPro" id="IPR036278">
    <property type="entry name" value="Sialidase_sf"/>
</dbReference>
<dbReference type="CDD" id="cd15482">
    <property type="entry name" value="Sialidase_non-viral"/>
    <property type="match status" value="2"/>
</dbReference>
<dbReference type="OrthoDB" id="5165766at2"/>
<proteinExistence type="predicted"/>
<dbReference type="AlphaFoldDB" id="A0A255EPK7"/>
<evidence type="ECO:0000256" key="1">
    <source>
        <dbReference type="SAM" id="SignalP"/>
    </source>
</evidence>
<organism evidence="3 4">
    <name type="scientific">Parenemella sanctibonifatiensis</name>
    <dbReference type="NCBI Taxonomy" id="2016505"/>
    <lineage>
        <taxon>Bacteria</taxon>
        <taxon>Bacillati</taxon>
        <taxon>Actinomycetota</taxon>
        <taxon>Actinomycetes</taxon>
        <taxon>Propionibacteriales</taxon>
        <taxon>Propionibacteriaceae</taxon>
        <taxon>Parenemella</taxon>
    </lineage>
</organism>
<dbReference type="SUPFAM" id="SSF49899">
    <property type="entry name" value="Concanavalin A-like lectins/glucanases"/>
    <property type="match status" value="1"/>
</dbReference>
<dbReference type="Proteomes" id="UP000216300">
    <property type="component" value="Unassembled WGS sequence"/>
</dbReference>
<accession>A0A255EPK7</accession>
<keyword evidence="1" id="KW-0732">Signal</keyword>
<evidence type="ECO:0000313" key="3">
    <source>
        <dbReference type="EMBL" id="OYN91392.1"/>
    </source>
</evidence>
<evidence type="ECO:0000259" key="2">
    <source>
        <dbReference type="Pfam" id="PF13088"/>
    </source>
</evidence>
<dbReference type="SUPFAM" id="SSF50939">
    <property type="entry name" value="Sialidases"/>
    <property type="match status" value="1"/>
</dbReference>
<reference evidence="3 4" key="1">
    <citation type="submission" date="2017-07" db="EMBL/GenBank/DDBJ databases">
        <title>Draft whole genome sequences of clinical Proprionibacteriaceae strains.</title>
        <authorList>
            <person name="Bernier A.-M."/>
            <person name="Bernard K."/>
            <person name="Domingo M.-C."/>
        </authorList>
    </citation>
    <scope>NUCLEOTIDE SEQUENCE [LARGE SCALE GENOMIC DNA]</scope>
    <source>
        <strain evidence="3 4">NML 150081</strain>
    </source>
</reference>
<feature type="signal peptide" evidence="1">
    <location>
        <begin position="1"/>
        <end position="33"/>
    </location>
</feature>
<dbReference type="InterPro" id="IPR011040">
    <property type="entry name" value="Sialidase"/>
</dbReference>
<dbReference type="Pfam" id="PF13088">
    <property type="entry name" value="BNR_2"/>
    <property type="match status" value="1"/>
</dbReference>
<dbReference type="InterPro" id="IPR013320">
    <property type="entry name" value="ConA-like_dom_sf"/>
</dbReference>
<evidence type="ECO:0000313" key="4">
    <source>
        <dbReference type="Proteomes" id="UP000216300"/>
    </source>
</evidence>
<sequence>MPPQLPRPGRVALAATAALALVLPLLPGPNALAAPADGEVRTFDSEPLGQAPADCRVIGDVTVAEAAFGGASAGNRAMRVSDQSNTVYTRAWCDYPQSAEKSVSYRFSPAQFNAGPYVAIQGAPGTSANGVWRFTFNRDGDDIRIAAYNGSSFADVARVKGGAALNEWVDVTINATTERAELIVNGVRFETDRRNAASPTMGEVYFGSAGASPVGVDYYIDDLTVSSELPDDAFAGLEIETIFDDTGLVRGTEVVDAPVARFQLPDGADVADYDASVQFGDQTVPVTLSGADADGWVTASISHTFARAGVGELRFEVTDAAGVRSVSSQAITVIGGLSTLTFEDDEVDSIPPQCSSLSGYLPAAVTDEKASEGQQSLRIRDTDPSKSVGVTCTALPQRGGYLSFQLNPTSTQGLTFDLIGQSLLPTGQPANSLFRFAVRADGGIQWYEQWTATWRELSPAGSVALDQWSQIEVSVPADHAAARVSINGTYVGSAGATIGNNSSRHNEVISITGIAFTTSGSGAAAVNDDVFIDDLTFGTPEITPPAAFGTTPFTFGDTVVVDNFGEQVGFPSSGVVVRNENNDKRVLVPYSGHPDVDDAGGIWLGATDDGGESWFSGQHLNPMPDDAGTTITRMRNGNLFAVNYHTYMTDGTDDKEALVETAISTDGGETWIRREGAMVAPEAMRPIGLSERPGTRLGGFVLHHTVVEDPDGTMYMAAYGYYARDEGFRQVVLVSHDGGVNWNIAGTAGEADPEQLHIQAYEGPCEGAIERLADGSLLMVMRVGWRLPMLQSRSFDNGKTWTEPEEIKTGPQGQDLLSVQPTLELMPSGELMLMVGRPGLVMTISKSGLADDWTTPVGIDYANTENGGFTVLDPTTILVLGDRGRVQPWEVWSRKTTFQPSCEQTITGKHDGAVSVGAGGLCLIDATVDGPITVKDGGKLLIQNSEVTGSVTTIEASTVAICDSRVDGRVTLTGSTAAVSVGDTSAACDPATIDGQLRIVDSQGPVVVDRSTVSGNVSMTNNRGAQTVVSGLSVGGSITCSRNTVTPTDAGVELTVGGKRQGQCA</sequence>
<dbReference type="RefSeq" id="WP_094454035.1">
    <property type="nucleotide sequence ID" value="NZ_NMVJ01000006.1"/>
</dbReference>
<keyword evidence="4" id="KW-1185">Reference proteome</keyword>
<feature type="domain" description="Sialidase" evidence="2">
    <location>
        <begin position="601"/>
        <end position="808"/>
    </location>
</feature>
<gene>
    <name evidence="3" type="ORF">CGZ91_08175</name>
</gene>